<dbReference type="PANTHER" id="PTHR32089">
    <property type="entry name" value="METHYL-ACCEPTING CHEMOTAXIS PROTEIN MCPB"/>
    <property type="match status" value="1"/>
</dbReference>
<dbReference type="PROSITE" id="PS50885">
    <property type="entry name" value="HAMP"/>
    <property type="match status" value="1"/>
</dbReference>
<reference evidence="8" key="1">
    <citation type="submission" date="2021-01" db="EMBL/GenBank/DDBJ databases">
        <title>Whole genome shotgun sequence of Planobispora takensis NBRC 109077.</title>
        <authorList>
            <person name="Komaki H."/>
            <person name="Tamura T."/>
        </authorList>
    </citation>
    <scope>NUCLEOTIDE SEQUENCE</scope>
    <source>
        <strain evidence="8">NBRC 109077</strain>
    </source>
</reference>
<dbReference type="SMART" id="SM00283">
    <property type="entry name" value="MA"/>
    <property type="match status" value="1"/>
</dbReference>
<dbReference type="CDD" id="cd06225">
    <property type="entry name" value="HAMP"/>
    <property type="match status" value="1"/>
</dbReference>
<dbReference type="Pfam" id="PF00015">
    <property type="entry name" value="MCPsignal"/>
    <property type="match status" value="1"/>
</dbReference>
<sequence length="524" mass="53712">MRLTIRHQILALAAAGFVMVSTAGLIGYRGISQIEDAQAEASAAAAVLKAVGAVDTARVAFRGDVLNAITTRDSAERQGVLDLLGSHVADLRGGFAQIARLRPELADQVEELGATADEMIAAGQRVVTLASRVVSDPEQIGAAEARPGFESHYRTFDKALPELEAAIAEDAAQTSAAAADKAAGARTLTLITAGLAAVLLGGAAVLLARRVSRRIGSFVSAMKALAGMDLTVRADVGGGDELAELGRSLDEVVATVRGAIGEIADNATALISASERLSDTSRDLAAGAQTAAEQAGNASSNVDQVAESVGSANDAAHVLQTSIRDINGAVAEAVQVAAEAVGLATTTNRTIERLRTSSGEVGAVVNMITSIAQQTNLLALNATIEAARAGEQGRGFAVVAGEVKDLSQETASATEDIESKVSAMRGDTENAIEAIGRIGSVINRIDEIQRSIVEAIEVQSQATRSIGDGIAVVSRSSGDITGSIQNVAEATRTTHDGATRTQTAATELAELAHGLNALAGRFRR</sequence>
<evidence type="ECO:0000256" key="1">
    <source>
        <dbReference type="ARBA" id="ARBA00022692"/>
    </source>
</evidence>
<keyword evidence="9" id="KW-1185">Reference proteome</keyword>
<evidence type="ECO:0000259" key="6">
    <source>
        <dbReference type="PROSITE" id="PS50111"/>
    </source>
</evidence>
<keyword evidence="3 5" id="KW-0807">Transducer</keyword>
<proteinExistence type="inferred from homology"/>
<feature type="domain" description="HAMP" evidence="7">
    <location>
        <begin position="209"/>
        <end position="261"/>
    </location>
</feature>
<protein>
    <recommendedName>
        <fullName evidence="10">Methyl-accepting chemotaxis protein</fullName>
    </recommendedName>
</protein>
<evidence type="ECO:0000256" key="3">
    <source>
        <dbReference type="ARBA" id="ARBA00023224"/>
    </source>
</evidence>
<dbReference type="PROSITE" id="PS50111">
    <property type="entry name" value="CHEMOTAXIS_TRANSDUC_2"/>
    <property type="match status" value="1"/>
</dbReference>
<organism evidence="8 9">
    <name type="scientific">Planobispora takensis</name>
    <dbReference type="NCBI Taxonomy" id="1367882"/>
    <lineage>
        <taxon>Bacteria</taxon>
        <taxon>Bacillati</taxon>
        <taxon>Actinomycetota</taxon>
        <taxon>Actinomycetes</taxon>
        <taxon>Streptosporangiales</taxon>
        <taxon>Streptosporangiaceae</taxon>
        <taxon>Planobispora</taxon>
    </lineage>
</organism>
<dbReference type="AlphaFoldDB" id="A0A8J3T4N6"/>
<evidence type="ECO:0000313" key="8">
    <source>
        <dbReference type="EMBL" id="GII04005.1"/>
    </source>
</evidence>
<dbReference type="InterPro" id="IPR003660">
    <property type="entry name" value="HAMP_dom"/>
</dbReference>
<comment type="similarity">
    <text evidence="4">Belongs to the methyl-accepting chemotaxis (MCP) protein family.</text>
</comment>
<feature type="domain" description="Methyl-accepting transducer" evidence="6">
    <location>
        <begin position="259"/>
        <end position="512"/>
    </location>
</feature>
<dbReference type="InterPro" id="IPR004089">
    <property type="entry name" value="MCPsignal_dom"/>
</dbReference>
<evidence type="ECO:0000256" key="5">
    <source>
        <dbReference type="PROSITE-ProRule" id="PRU00284"/>
    </source>
</evidence>
<keyword evidence="2" id="KW-1133">Transmembrane helix</keyword>
<keyword evidence="2" id="KW-0472">Membrane</keyword>
<dbReference type="SUPFAM" id="SSF58104">
    <property type="entry name" value="Methyl-accepting chemotaxis protein (MCP) signaling domain"/>
    <property type="match status" value="1"/>
</dbReference>
<dbReference type="Gene3D" id="1.10.287.950">
    <property type="entry name" value="Methyl-accepting chemotaxis protein"/>
    <property type="match status" value="1"/>
</dbReference>
<dbReference type="GO" id="GO:0007165">
    <property type="term" value="P:signal transduction"/>
    <property type="evidence" value="ECO:0007669"/>
    <property type="project" value="UniProtKB-KW"/>
</dbReference>
<evidence type="ECO:0008006" key="10">
    <source>
        <dbReference type="Google" id="ProtNLM"/>
    </source>
</evidence>
<keyword evidence="1" id="KW-0812">Transmembrane</keyword>
<dbReference type="Proteomes" id="UP000634476">
    <property type="component" value="Unassembled WGS sequence"/>
</dbReference>
<dbReference type="EMBL" id="BOOK01000045">
    <property type="protein sequence ID" value="GII04005.1"/>
    <property type="molecule type" value="Genomic_DNA"/>
</dbReference>
<gene>
    <name evidence="8" type="ORF">Pta02_60130</name>
</gene>
<dbReference type="GO" id="GO:0006935">
    <property type="term" value="P:chemotaxis"/>
    <property type="evidence" value="ECO:0007669"/>
    <property type="project" value="InterPro"/>
</dbReference>
<dbReference type="RefSeq" id="WP_203878271.1">
    <property type="nucleotide sequence ID" value="NZ_BOOK01000045.1"/>
</dbReference>
<dbReference type="PRINTS" id="PR00260">
    <property type="entry name" value="CHEMTRNSDUCR"/>
</dbReference>
<evidence type="ECO:0000256" key="2">
    <source>
        <dbReference type="ARBA" id="ARBA00022989"/>
    </source>
</evidence>
<dbReference type="InterPro" id="IPR004090">
    <property type="entry name" value="Chemotax_Me-accpt_rcpt"/>
</dbReference>
<dbReference type="SMART" id="SM00304">
    <property type="entry name" value="HAMP"/>
    <property type="match status" value="1"/>
</dbReference>
<evidence type="ECO:0000259" key="7">
    <source>
        <dbReference type="PROSITE" id="PS50885"/>
    </source>
</evidence>
<dbReference type="PANTHER" id="PTHR32089:SF112">
    <property type="entry name" value="LYSOZYME-LIKE PROTEIN-RELATED"/>
    <property type="match status" value="1"/>
</dbReference>
<dbReference type="GO" id="GO:0016020">
    <property type="term" value="C:membrane"/>
    <property type="evidence" value="ECO:0007669"/>
    <property type="project" value="InterPro"/>
</dbReference>
<dbReference type="GO" id="GO:0004888">
    <property type="term" value="F:transmembrane signaling receptor activity"/>
    <property type="evidence" value="ECO:0007669"/>
    <property type="project" value="InterPro"/>
</dbReference>
<dbReference type="Pfam" id="PF00672">
    <property type="entry name" value="HAMP"/>
    <property type="match status" value="1"/>
</dbReference>
<name>A0A8J3T4N6_9ACTN</name>
<comment type="caution">
    <text evidence="8">The sequence shown here is derived from an EMBL/GenBank/DDBJ whole genome shotgun (WGS) entry which is preliminary data.</text>
</comment>
<accession>A0A8J3T4N6</accession>
<evidence type="ECO:0000256" key="4">
    <source>
        <dbReference type="ARBA" id="ARBA00029447"/>
    </source>
</evidence>
<evidence type="ECO:0000313" key="9">
    <source>
        <dbReference type="Proteomes" id="UP000634476"/>
    </source>
</evidence>